<accession>A0A1E7FW66</accession>
<feature type="compositionally biased region" description="Low complexity" evidence="3">
    <location>
        <begin position="223"/>
        <end position="245"/>
    </location>
</feature>
<reference evidence="4 5" key="1">
    <citation type="submission" date="2016-09" db="EMBL/GenBank/DDBJ databases">
        <title>Extensive genetic diversity and differential bi-allelic expression allows diatom success in the polar Southern Ocean.</title>
        <authorList>
            <consortium name="DOE Joint Genome Institute"/>
            <person name="Mock T."/>
            <person name="Otillar R.P."/>
            <person name="Strauss J."/>
            <person name="Dupont C."/>
            <person name="Frickenhaus S."/>
            <person name="Maumus F."/>
            <person name="Mcmullan M."/>
            <person name="Sanges R."/>
            <person name="Schmutz J."/>
            <person name="Toseland A."/>
            <person name="Valas R."/>
            <person name="Veluchamy A."/>
            <person name="Ward B.J."/>
            <person name="Allen A."/>
            <person name="Barry K."/>
            <person name="Falciatore A."/>
            <person name="Ferrante M."/>
            <person name="Fortunato A.E."/>
            <person name="Gloeckner G."/>
            <person name="Gruber A."/>
            <person name="Hipkin R."/>
            <person name="Janech M."/>
            <person name="Kroth P."/>
            <person name="Leese F."/>
            <person name="Lindquist E."/>
            <person name="Lyon B.R."/>
            <person name="Martin J."/>
            <person name="Mayer C."/>
            <person name="Parker M."/>
            <person name="Quesneville H."/>
            <person name="Raymond J."/>
            <person name="Uhlig C."/>
            <person name="Valentin K.U."/>
            <person name="Worden A.Z."/>
            <person name="Armbrust E.V."/>
            <person name="Bowler C."/>
            <person name="Green B."/>
            <person name="Moulton V."/>
            <person name="Van Oosterhout C."/>
            <person name="Grigoriev I."/>
        </authorList>
    </citation>
    <scope>NUCLEOTIDE SEQUENCE [LARGE SCALE GENOMIC DNA]</scope>
    <source>
        <strain evidence="4 5">CCMP1102</strain>
    </source>
</reference>
<evidence type="ECO:0000256" key="1">
    <source>
        <dbReference type="ARBA" id="ARBA00004496"/>
    </source>
</evidence>
<dbReference type="GO" id="GO:0005737">
    <property type="term" value="C:cytoplasm"/>
    <property type="evidence" value="ECO:0007669"/>
    <property type="project" value="UniProtKB-SubCell"/>
</dbReference>
<feature type="region of interest" description="Disordered" evidence="3">
    <location>
        <begin position="1"/>
        <end position="55"/>
    </location>
</feature>
<dbReference type="Pfam" id="PF04912">
    <property type="entry name" value="Dynamitin"/>
    <property type="match status" value="1"/>
</dbReference>
<dbReference type="InterPro" id="IPR028133">
    <property type="entry name" value="Dynamitin"/>
</dbReference>
<evidence type="ECO:0000256" key="2">
    <source>
        <dbReference type="ARBA" id="ARBA00022490"/>
    </source>
</evidence>
<evidence type="ECO:0000313" key="5">
    <source>
        <dbReference type="Proteomes" id="UP000095751"/>
    </source>
</evidence>
<evidence type="ECO:0000256" key="3">
    <source>
        <dbReference type="SAM" id="MobiDB-lite"/>
    </source>
</evidence>
<keyword evidence="2" id="KW-0963">Cytoplasm</keyword>
<name>A0A1E7FW66_9STRA</name>
<dbReference type="GO" id="GO:0007017">
    <property type="term" value="P:microtubule-based process"/>
    <property type="evidence" value="ECO:0007669"/>
    <property type="project" value="InterPro"/>
</dbReference>
<feature type="compositionally biased region" description="Polar residues" evidence="3">
    <location>
        <begin position="44"/>
        <end position="55"/>
    </location>
</feature>
<dbReference type="InParanoid" id="A0A1E7FW66"/>
<sequence>MNEDTTTTTCTDETDGGEIIYSDAGLEPVNPTKPPIVHQQQQQSAGDSSAESVLNSDQISPQVAFEIFQGKVYSASIPNTTINAAKTSTSAGGDDESTPLERLARLQQEVTALEAELKMTAAADSGREFDEQVVQLATDLKNRLVATSSTHVTEQDDLTRLIHEQLQNIQKKDATASAAAAAAGVVSLPQTGLVYELYGNATNPTTTMEERLLNLERLLGNSQQNALSSSSSSSQTNSTSSTSTNHKSLLHRLEEMETLVATVDSTTLEKTATKAKVIRADLEAASKARNKLTATYKKEDSKMIQQLYQQMVDLEGLGSYLPSLVERLQQLSHLHRQASTFGTRLQELERGTTQVEATVGQLEDGMTTLQTTVVQNIAAMENNLRELDKKLSGL</sequence>
<protein>
    <recommendedName>
        <fullName evidence="6">Dynactin subunit 2</fullName>
    </recommendedName>
</protein>
<dbReference type="KEGG" id="fcy:FRACYDRAFT_232564"/>
<proteinExistence type="predicted"/>
<dbReference type="PANTHER" id="PTHR15346">
    <property type="entry name" value="DYNACTIN SUBUNIT"/>
    <property type="match status" value="1"/>
</dbReference>
<keyword evidence="5" id="KW-1185">Reference proteome</keyword>
<organism evidence="4 5">
    <name type="scientific">Fragilariopsis cylindrus CCMP1102</name>
    <dbReference type="NCBI Taxonomy" id="635003"/>
    <lineage>
        <taxon>Eukaryota</taxon>
        <taxon>Sar</taxon>
        <taxon>Stramenopiles</taxon>
        <taxon>Ochrophyta</taxon>
        <taxon>Bacillariophyta</taxon>
        <taxon>Bacillariophyceae</taxon>
        <taxon>Bacillariophycidae</taxon>
        <taxon>Bacillariales</taxon>
        <taxon>Bacillariaceae</taxon>
        <taxon>Fragilariopsis</taxon>
    </lineage>
</organism>
<dbReference type="EMBL" id="KV784353">
    <property type="protein sequence ID" value="OEU22408.1"/>
    <property type="molecule type" value="Genomic_DNA"/>
</dbReference>
<feature type="compositionally biased region" description="Low complexity" evidence="3">
    <location>
        <begin position="1"/>
        <end position="11"/>
    </location>
</feature>
<dbReference type="OrthoDB" id="4977at2759"/>
<feature type="region of interest" description="Disordered" evidence="3">
    <location>
        <begin position="223"/>
        <end position="247"/>
    </location>
</feature>
<gene>
    <name evidence="4" type="ORF">FRACYDRAFT_232564</name>
</gene>
<dbReference type="Proteomes" id="UP000095751">
    <property type="component" value="Unassembled WGS sequence"/>
</dbReference>
<dbReference type="GO" id="GO:0005869">
    <property type="term" value="C:dynactin complex"/>
    <property type="evidence" value="ECO:0007669"/>
    <property type="project" value="InterPro"/>
</dbReference>
<dbReference type="AlphaFoldDB" id="A0A1E7FW66"/>
<evidence type="ECO:0008006" key="6">
    <source>
        <dbReference type="Google" id="ProtNLM"/>
    </source>
</evidence>
<comment type="subcellular location">
    <subcellularLocation>
        <location evidence="1">Cytoplasm</location>
    </subcellularLocation>
</comment>
<evidence type="ECO:0000313" key="4">
    <source>
        <dbReference type="EMBL" id="OEU22408.1"/>
    </source>
</evidence>